<dbReference type="InterPro" id="IPR012337">
    <property type="entry name" value="RNaseH-like_sf"/>
</dbReference>
<gene>
    <name evidence="1" type="ORF">RYX56_21690</name>
</gene>
<evidence type="ECO:0000313" key="2">
    <source>
        <dbReference type="Proteomes" id="UP001287282"/>
    </source>
</evidence>
<sequence length="106" mass="12519">VKPKGLDKEVRQVYKVVERTIRRDGQILLIPEIEFESYWTSLPNNKPEEIIELYHDHGTSEQFHSELKTDLDLERFPSGKFKTNDFILHLGCFTYNLLRLIGQETL</sequence>
<dbReference type="SUPFAM" id="SSF53098">
    <property type="entry name" value="Ribonuclease H-like"/>
    <property type="match status" value="1"/>
</dbReference>
<proteinExistence type="predicted"/>
<protein>
    <submittedName>
        <fullName evidence="1">IS1380 family transposase</fullName>
    </submittedName>
</protein>
<keyword evidence="2" id="KW-1185">Reference proteome</keyword>
<dbReference type="Proteomes" id="UP001287282">
    <property type="component" value="Unassembled WGS sequence"/>
</dbReference>
<feature type="non-terminal residue" evidence="1">
    <location>
        <position position="1"/>
    </location>
</feature>
<reference evidence="1 2" key="1">
    <citation type="submission" date="2023-10" db="EMBL/GenBank/DDBJ databases">
        <title>Screening of Alkalihalobacillus lindianensis BZ-TG-R113 and Its Alleviation of Salt Stress on Rapeseed Growth.</title>
        <authorList>
            <person name="Zhao B."/>
            <person name="Guo T."/>
        </authorList>
    </citation>
    <scope>NUCLEOTIDE SEQUENCE [LARGE SCALE GENOMIC DNA]</scope>
    <source>
        <strain evidence="1 2">BZ-TG-R113</strain>
    </source>
</reference>
<accession>A0ABU3XGE5</accession>
<comment type="caution">
    <text evidence="1">The sequence shown here is derived from an EMBL/GenBank/DDBJ whole genome shotgun (WGS) entry which is preliminary data.</text>
</comment>
<evidence type="ECO:0000313" key="1">
    <source>
        <dbReference type="EMBL" id="MDV2686966.1"/>
    </source>
</evidence>
<feature type="non-terminal residue" evidence="1">
    <location>
        <position position="106"/>
    </location>
</feature>
<organism evidence="1 2">
    <name type="scientific">Alkalihalophilus lindianensis</name>
    <dbReference type="NCBI Taxonomy" id="1630542"/>
    <lineage>
        <taxon>Bacteria</taxon>
        <taxon>Bacillati</taxon>
        <taxon>Bacillota</taxon>
        <taxon>Bacilli</taxon>
        <taxon>Bacillales</taxon>
        <taxon>Bacillaceae</taxon>
        <taxon>Alkalihalophilus</taxon>
    </lineage>
</organism>
<name>A0ABU3XGE5_9BACI</name>
<dbReference type="EMBL" id="JAWJBA010000142">
    <property type="protein sequence ID" value="MDV2686966.1"/>
    <property type="molecule type" value="Genomic_DNA"/>
</dbReference>